<dbReference type="Pfam" id="PF12539">
    <property type="entry name" value="Csm1"/>
    <property type="match status" value="1"/>
</dbReference>
<evidence type="ECO:0000313" key="6">
    <source>
        <dbReference type="EMBL" id="KAK0541324.1"/>
    </source>
</evidence>
<dbReference type="PROSITE" id="PS51797">
    <property type="entry name" value="TCTP_3"/>
    <property type="match status" value="1"/>
</dbReference>
<dbReference type="PROSITE" id="PS01002">
    <property type="entry name" value="TCTP_1"/>
    <property type="match status" value="1"/>
</dbReference>
<dbReference type="PANTHER" id="PTHR11991">
    <property type="entry name" value="TRANSLATIONALLY CONTROLLED TUMOR PROTEIN-RELATED"/>
    <property type="match status" value="1"/>
</dbReference>
<keyword evidence="2" id="KW-0648">Protein biosynthesis</keyword>
<dbReference type="FunFam" id="2.170.150.10:FF:000002">
    <property type="entry name" value="Translationally-controlled tumor protein homolog"/>
    <property type="match status" value="1"/>
</dbReference>
<organism evidence="6 7">
    <name type="scientific">Tilletia horrida</name>
    <dbReference type="NCBI Taxonomy" id="155126"/>
    <lineage>
        <taxon>Eukaryota</taxon>
        <taxon>Fungi</taxon>
        <taxon>Dikarya</taxon>
        <taxon>Basidiomycota</taxon>
        <taxon>Ustilaginomycotina</taxon>
        <taxon>Exobasidiomycetes</taxon>
        <taxon>Tilletiales</taxon>
        <taxon>Tilletiaceae</taxon>
        <taxon>Tilletia</taxon>
    </lineage>
</organism>
<accession>A0AAN6GIX1</accession>
<dbReference type="Gene3D" id="2.170.150.10">
    <property type="entry name" value="Metal Binding Protein, Guanine Nucleotide Exchange Factor, Chain A"/>
    <property type="match status" value="1"/>
</dbReference>
<reference evidence="6" key="1">
    <citation type="journal article" date="2023" name="PhytoFront">
        <title>Draft Genome Resources of Seven Strains of Tilletia horrida, Causal Agent of Kernel Smut of Rice.</title>
        <authorList>
            <person name="Khanal S."/>
            <person name="Antony Babu S."/>
            <person name="Zhou X.G."/>
        </authorList>
    </citation>
    <scope>NUCLEOTIDE SEQUENCE</scope>
    <source>
        <strain evidence="6">TX3</strain>
    </source>
</reference>
<feature type="compositionally biased region" description="Low complexity" evidence="4">
    <location>
        <begin position="135"/>
        <end position="150"/>
    </location>
</feature>
<evidence type="ECO:0000313" key="7">
    <source>
        <dbReference type="Proteomes" id="UP001176521"/>
    </source>
</evidence>
<evidence type="ECO:0000256" key="2">
    <source>
        <dbReference type="ARBA" id="ARBA00022917"/>
    </source>
</evidence>
<feature type="compositionally biased region" description="Basic and acidic residues" evidence="4">
    <location>
        <begin position="22"/>
        <end position="38"/>
    </location>
</feature>
<keyword evidence="7" id="KW-1185">Reference proteome</keyword>
<name>A0AAN6GIX1_9BASI</name>
<dbReference type="InterPro" id="IPR011057">
    <property type="entry name" value="Mss4-like_sf"/>
</dbReference>
<dbReference type="AlphaFoldDB" id="A0AAN6GIX1"/>
<dbReference type="CDD" id="cd23787">
    <property type="entry name" value="RWD_CSM1"/>
    <property type="match status" value="1"/>
</dbReference>
<dbReference type="InterPro" id="IPR020981">
    <property type="entry name" value="Csm1/Pcs1_C"/>
</dbReference>
<evidence type="ECO:0000259" key="5">
    <source>
        <dbReference type="PROSITE" id="PS51797"/>
    </source>
</evidence>
<dbReference type="PROSITE" id="PS01003">
    <property type="entry name" value="TCTP_2"/>
    <property type="match status" value="1"/>
</dbReference>
<gene>
    <name evidence="6" type="ORF">OC842_000029</name>
</gene>
<dbReference type="InterPro" id="IPR018105">
    <property type="entry name" value="Translational_control_tumour_p"/>
</dbReference>
<feature type="region of interest" description="Disordered" evidence="4">
    <location>
        <begin position="131"/>
        <end position="230"/>
    </location>
</feature>
<dbReference type="InterPro" id="IPR034737">
    <property type="entry name" value="TCTP"/>
</dbReference>
<feature type="region of interest" description="Disordered" evidence="4">
    <location>
        <begin position="279"/>
        <end position="303"/>
    </location>
</feature>
<dbReference type="Pfam" id="PF00838">
    <property type="entry name" value="TCTP"/>
    <property type="match status" value="1"/>
</dbReference>
<feature type="compositionally biased region" description="Low complexity" evidence="4">
    <location>
        <begin position="1"/>
        <end position="21"/>
    </location>
</feature>
<dbReference type="GO" id="GO:0005737">
    <property type="term" value="C:cytoplasm"/>
    <property type="evidence" value="ECO:0007669"/>
    <property type="project" value="TreeGrafter"/>
</dbReference>
<dbReference type="InterPro" id="IPR038608">
    <property type="entry name" value="Csm1/Pcs1_C_sf"/>
</dbReference>
<dbReference type="InterPro" id="IPR011323">
    <property type="entry name" value="Mss4/transl-control_tumour"/>
</dbReference>
<feature type="domain" description="TCTP" evidence="5">
    <location>
        <begin position="327"/>
        <end position="497"/>
    </location>
</feature>
<comment type="similarity">
    <text evidence="3">Belongs to the TCTP family.</text>
</comment>
<sequence length="497" mass="55217">MSKSASQPATFSSSKSSSTTKRSAEDKENRASQKDVHFAGDASAEVERLTRKVKRLEDALADTESERDAAVKHFEELQAVRNTKVEQQLDRVKEKAMEKHKLQEKLISSLKEQVKSLEATVSSGLIAVENASAGSSTARDAPAPSASTSSGTRDAGTSEVAAELKKLRDEMAKRERDWKIERSSLQDQVRQLERENKAEREASKAALQKAAKNSHTTSGEAPAASHNDDADKIRALYEDLTGLTISSVETYDSRHGFRRFRGVFASPGYHHLQLCVEESTSDLPPSSDKNARKPGSAPRKRQDLVYIPQIQEDRDAELLKAGTFPSFFLGQIRFDRSSSVKFLDKLHRGLERNKLVDDIVYEVDSQTVTIKEGDVDIGGNPSAEEADEGVEDGAKTVNNFAHAFSLQPTSFDKKTFLVYLKGYMKAVKSQLPEDRVAEFEKGAQAFAKKLVANFKDYEFYTGESMNPDGMVALLNYREDGVTPYWTLWKDGLKETKV</sequence>
<dbReference type="SUPFAM" id="SSF51316">
    <property type="entry name" value="Mss4-like"/>
    <property type="match status" value="1"/>
</dbReference>
<dbReference type="PANTHER" id="PTHR11991:SF0">
    <property type="entry name" value="TRANSLATIONALLY-CONTROLLED TUMOR PROTEIN"/>
    <property type="match status" value="1"/>
</dbReference>
<evidence type="ECO:0000256" key="3">
    <source>
        <dbReference type="PROSITE-ProRule" id="PRU01133"/>
    </source>
</evidence>
<protein>
    <recommendedName>
        <fullName evidence="1">Translationally-controlled tumor protein homolog</fullName>
    </recommendedName>
</protein>
<comment type="caution">
    <text evidence="6">The sequence shown here is derived from an EMBL/GenBank/DDBJ whole genome shotgun (WGS) entry which is preliminary data.</text>
</comment>
<evidence type="ECO:0000256" key="1">
    <source>
        <dbReference type="ARBA" id="ARBA00014759"/>
    </source>
</evidence>
<dbReference type="GO" id="GO:0005509">
    <property type="term" value="F:calcium ion binding"/>
    <property type="evidence" value="ECO:0007669"/>
    <property type="project" value="TreeGrafter"/>
</dbReference>
<dbReference type="GO" id="GO:0006412">
    <property type="term" value="P:translation"/>
    <property type="evidence" value="ECO:0007669"/>
    <property type="project" value="UniProtKB-KW"/>
</dbReference>
<dbReference type="EMBL" id="JAPDMQ010000001">
    <property type="protein sequence ID" value="KAK0541324.1"/>
    <property type="molecule type" value="Genomic_DNA"/>
</dbReference>
<feature type="region of interest" description="Disordered" evidence="4">
    <location>
        <begin position="1"/>
        <end position="45"/>
    </location>
</feature>
<dbReference type="InterPro" id="IPR018103">
    <property type="entry name" value="Translation_control_tumour_CS"/>
</dbReference>
<proteinExistence type="inferred from homology"/>
<dbReference type="Proteomes" id="UP001176521">
    <property type="component" value="Unassembled WGS sequence"/>
</dbReference>
<dbReference type="Gene3D" id="3.90.1150.80">
    <property type="match status" value="1"/>
</dbReference>
<evidence type="ECO:0000256" key="4">
    <source>
        <dbReference type="SAM" id="MobiDB-lite"/>
    </source>
</evidence>
<feature type="compositionally biased region" description="Basic and acidic residues" evidence="4">
    <location>
        <begin position="162"/>
        <end position="203"/>
    </location>
</feature>